<name>A0A8E2E4Q4_9PEZI</name>
<feature type="region of interest" description="Disordered" evidence="1">
    <location>
        <begin position="456"/>
        <end position="477"/>
    </location>
</feature>
<dbReference type="Proteomes" id="UP000250266">
    <property type="component" value="Unassembled WGS sequence"/>
</dbReference>
<gene>
    <name evidence="2" type="ORF">K432DRAFT_121551</name>
</gene>
<evidence type="ECO:0000313" key="3">
    <source>
        <dbReference type="Proteomes" id="UP000250266"/>
    </source>
</evidence>
<reference evidence="2 3" key="1">
    <citation type="journal article" date="2016" name="Nat. Commun.">
        <title>Ectomycorrhizal ecology is imprinted in the genome of the dominant symbiotic fungus Cenococcum geophilum.</title>
        <authorList>
            <consortium name="DOE Joint Genome Institute"/>
            <person name="Peter M."/>
            <person name="Kohler A."/>
            <person name="Ohm R.A."/>
            <person name="Kuo A."/>
            <person name="Krutzmann J."/>
            <person name="Morin E."/>
            <person name="Arend M."/>
            <person name="Barry K.W."/>
            <person name="Binder M."/>
            <person name="Choi C."/>
            <person name="Clum A."/>
            <person name="Copeland A."/>
            <person name="Grisel N."/>
            <person name="Haridas S."/>
            <person name="Kipfer T."/>
            <person name="LaButti K."/>
            <person name="Lindquist E."/>
            <person name="Lipzen A."/>
            <person name="Maire R."/>
            <person name="Meier B."/>
            <person name="Mihaltcheva S."/>
            <person name="Molinier V."/>
            <person name="Murat C."/>
            <person name="Poggeler S."/>
            <person name="Quandt C.A."/>
            <person name="Sperisen C."/>
            <person name="Tritt A."/>
            <person name="Tisserant E."/>
            <person name="Crous P.W."/>
            <person name="Henrissat B."/>
            <person name="Nehls U."/>
            <person name="Egli S."/>
            <person name="Spatafora J.W."/>
            <person name="Grigoriev I.V."/>
            <person name="Martin F.M."/>
        </authorList>
    </citation>
    <scope>NUCLEOTIDE SEQUENCE [LARGE SCALE GENOMIC DNA]</scope>
    <source>
        <strain evidence="2 3">CBS 459.81</strain>
    </source>
</reference>
<keyword evidence="3" id="KW-1185">Reference proteome</keyword>
<proteinExistence type="predicted"/>
<evidence type="ECO:0000313" key="2">
    <source>
        <dbReference type="EMBL" id="OCK77365.1"/>
    </source>
</evidence>
<organism evidence="2 3">
    <name type="scientific">Lepidopterella palustris CBS 459.81</name>
    <dbReference type="NCBI Taxonomy" id="1314670"/>
    <lineage>
        <taxon>Eukaryota</taxon>
        <taxon>Fungi</taxon>
        <taxon>Dikarya</taxon>
        <taxon>Ascomycota</taxon>
        <taxon>Pezizomycotina</taxon>
        <taxon>Dothideomycetes</taxon>
        <taxon>Pleosporomycetidae</taxon>
        <taxon>Mytilinidiales</taxon>
        <taxon>Argynnaceae</taxon>
        <taxon>Lepidopterella</taxon>
    </lineage>
</organism>
<dbReference type="AlphaFoldDB" id="A0A8E2E4Q4"/>
<evidence type="ECO:0000256" key="1">
    <source>
        <dbReference type="SAM" id="MobiDB-lite"/>
    </source>
</evidence>
<protein>
    <recommendedName>
        <fullName evidence="4">F-box domain-containing protein</fullName>
    </recommendedName>
</protein>
<sequence length="546" mass="63246">MPAAPALSTNSNQTQSSSMQSIVSALSALPAELVEMILRYLSLSTVIHLSIIGSPYLNFCISKHQLWGWDFKFAEKRAELQRCFLLWLELHQQIFQKPFRHDRLSYHHHIIDALLHYSYLVPESRQVGVGRYLRSDTHRSITGELREQLRVVMKDLLARPGVKERLHTISAYSLKAMAWPDNWQRLVEFKVPAMGFFDANHPRIIRLEQFRHHLSNLREAEDAYNAAKASELDVLADLVAEYPSRLKTLYDPSPGPTSAEKARHIEHGLRWDAKHVRKNRVLGGRFSRVSDMWESSEIYWFRDGNGKMVRDREYWNRRKVEQNRIFCVKSVANCRYRSLWLPVVPYDEDLVLFLMAIREHRPKPPQPQKLAPFVAEAMVGLQDMGSGLLSTTTRIYYAYSDDISRDIDTVIRGLPSIYTRDSSSRPPRVLISSASGYGHGEGVYRPVFCRQYKVIEKRDDGSPDDENENERSAVSYLDADNPGLGCHDVRERDWLRAFLRCVDFFEKTFPELRGGFDSGEERTRNLETIVSMLEGMLMQPPRQRTR</sequence>
<accession>A0A8E2E4Q4</accession>
<evidence type="ECO:0008006" key="4">
    <source>
        <dbReference type="Google" id="ProtNLM"/>
    </source>
</evidence>
<dbReference type="EMBL" id="KV745133">
    <property type="protein sequence ID" value="OCK77365.1"/>
    <property type="molecule type" value="Genomic_DNA"/>
</dbReference>